<evidence type="ECO:0000256" key="2">
    <source>
        <dbReference type="ARBA" id="ARBA00013194"/>
    </source>
</evidence>
<dbReference type="Gene3D" id="3.10.50.40">
    <property type="match status" value="1"/>
</dbReference>
<dbReference type="RefSeq" id="WP_142119363.1">
    <property type="nucleotide sequence ID" value="NZ_BAAASV010000003.1"/>
</dbReference>
<evidence type="ECO:0000313" key="8">
    <source>
        <dbReference type="EMBL" id="TQL64424.1"/>
    </source>
</evidence>
<feature type="region of interest" description="Disordered" evidence="6">
    <location>
        <begin position="310"/>
        <end position="333"/>
    </location>
</feature>
<evidence type="ECO:0000313" key="9">
    <source>
        <dbReference type="Proteomes" id="UP000315389"/>
    </source>
</evidence>
<proteinExistence type="predicted"/>
<protein>
    <recommendedName>
        <fullName evidence="2 5">peptidylprolyl isomerase</fullName>
        <ecNumber evidence="2 5">5.2.1.8</ecNumber>
    </recommendedName>
</protein>
<reference evidence="8 9" key="1">
    <citation type="submission" date="2019-06" db="EMBL/GenBank/DDBJ databases">
        <title>Sequencing the genomes of 1000 actinobacteria strains.</title>
        <authorList>
            <person name="Klenk H.-P."/>
        </authorList>
    </citation>
    <scope>NUCLEOTIDE SEQUENCE [LARGE SCALE GENOMIC DNA]</scope>
    <source>
        <strain evidence="8 9">DSM 4813</strain>
    </source>
</reference>
<feature type="domain" description="PPIase FKBP-type" evidence="7">
    <location>
        <begin position="219"/>
        <end position="306"/>
    </location>
</feature>
<evidence type="ECO:0000256" key="1">
    <source>
        <dbReference type="ARBA" id="ARBA00000971"/>
    </source>
</evidence>
<dbReference type="SUPFAM" id="SSF54534">
    <property type="entry name" value="FKBP-like"/>
    <property type="match status" value="1"/>
</dbReference>
<feature type="region of interest" description="Disordered" evidence="6">
    <location>
        <begin position="27"/>
        <end position="47"/>
    </location>
</feature>
<dbReference type="EMBL" id="VFOS01000001">
    <property type="protein sequence ID" value="TQL64424.1"/>
    <property type="molecule type" value="Genomic_DNA"/>
</dbReference>
<evidence type="ECO:0000256" key="5">
    <source>
        <dbReference type="PROSITE-ProRule" id="PRU00277"/>
    </source>
</evidence>
<dbReference type="Pfam" id="PF00254">
    <property type="entry name" value="FKBP_C"/>
    <property type="match status" value="1"/>
</dbReference>
<comment type="caution">
    <text evidence="8">The sequence shown here is derived from an EMBL/GenBank/DDBJ whole genome shotgun (WGS) entry which is preliminary data.</text>
</comment>
<dbReference type="InterPro" id="IPR001179">
    <property type="entry name" value="PPIase_FKBP_dom"/>
</dbReference>
<evidence type="ECO:0000256" key="3">
    <source>
        <dbReference type="ARBA" id="ARBA00023110"/>
    </source>
</evidence>
<dbReference type="AlphaFoldDB" id="A0A542ZVN5"/>
<keyword evidence="4 5" id="KW-0413">Isomerase</keyword>
<dbReference type="Proteomes" id="UP000315389">
    <property type="component" value="Unassembled WGS sequence"/>
</dbReference>
<dbReference type="EC" id="5.2.1.8" evidence="2 5"/>
<evidence type="ECO:0000259" key="7">
    <source>
        <dbReference type="PROSITE" id="PS50059"/>
    </source>
</evidence>
<dbReference type="GO" id="GO:0003755">
    <property type="term" value="F:peptidyl-prolyl cis-trans isomerase activity"/>
    <property type="evidence" value="ECO:0007669"/>
    <property type="project" value="UniProtKB-KW"/>
</dbReference>
<name>A0A542ZVN5_RARFA</name>
<dbReference type="PROSITE" id="PS50059">
    <property type="entry name" value="FKBP_PPIASE"/>
    <property type="match status" value="1"/>
</dbReference>
<dbReference type="PROSITE" id="PS51257">
    <property type="entry name" value="PROKAR_LIPOPROTEIN"/>
    <property type="match status" value="1"/>
</dbReference>
<sequence length="333" mass="34755">MSARRAMTALAAGIVLALLLTGCSLPGPKRSAPKSSSSASETQEPVTGTLANIQVTGTWGFRPEVAFTPPLMISEPDDRVLIQGAGSNLKEGGKALLQIYAVSASNGDVLRDDFATVPQTYRVTTAALGEDLYDVVLGRRTGSRLVHITYDSVPIIMIIDILPLKASGTKVDPPAATSSDGAALPTVVDNKVVIPDSDPPRVLTTSMLILGNGVQMSAGQTAVLQYQAVRWSNGKVVGTTWDADTLPVTVKVGSDALIEGLDAALTDVTVGSRMLVIVPPGLAFGLTDSRWRRETMVYLIDVLAASTADAAEDQGAETENPADAPQTGDEGNL</sequence>
<accession>A0A542ZVN5</accession>
<keyword evidence="3 5" id="KW-0697">Rotamase</keyword>
<organism evidence="8 9">
    <name type="scientific">Rarobacter faecitabidus</name>
    <dbReference type="NCBI Taxonomy" id="13243"/>
    <lineage>
        <taxon>Bacteria</taxon>
        <taxon>Bacillati</taxon>
        <taxon>Actinomycetota</taxon>
        <taxon>Actinomycetes</taxon>
        <taxon>Micrococcales</taxon>
        <taxon>Rarobacteraceae</taxon>
        <taxon>Rarobacter</taxon>
    </lineage>
</organism>
<dbReference type="InterPro" id="IPR046357">
    <property type="entry name" value="PPIase_dom_sf"/>
</dbReference>
<evidence type="ECO:0000256" key="6">
    <source>
        <dbReference type="SAM" id="MobiDB-lite"/>
    </source>
</evidence>
<evidence type="ECO:0000256" key="4">
    <source>
        <dbReference type="ARBA" id="ARBA00023235"/>
    </source>
</evidence>
<dbReference type="OrthoDB" id="25996at2"/>
<gene>
    <name evidence="8" type="ORF">FB461_0927</name>
</gene>
<keyword evidence="9" id="KW-1185">Reference proteome</keyword>
<comment type="catalytic activity">
    <reaction evidence="1 5">
        <text>[protein]-peptidylproline (omega=180) = [protein]-peptidylproline (omega=0)</text>
        <dbReference type="Rhea" id="RHEA:16237"/>
        <dbReference type="Rhea" id="RHEA-COMP:10747"/>
        <dbReference type="Rhea" id="RHEA-COMP:10748"/>
        <dbReference type="ChEBI" id="CHEBI:83833"/>
        <dbReference type="ChEBI" id="CHEBI:83834"/>
        <dbReference type="EC" id="5.2.1.8"/>
    </reaction>
</comment>
<feature type="compositionally biased region" description="Low complexity" evidence="6">
    <location>
        <begin position="28"/>
        <end position="40"/>
    </location>
</feature>